<organism evidence="2">
    <name type="scientific">Paenibacillus sp. SYP-B3998</name>
    <dbReference type="NCBI Taxonomy" id="2678564"/>
    <lineage>
        <taxon>Bacteria</taxon>
        <taxon>Bacillati</taxon>
        <taxon>Bacillota</taxon>
        <taxon>Bacilli</taxon>
        <taxon>Bacillales</taxon>
        <taxon>Paenibacillaceae</taxon>
        <taxon>Paenibacillus</taxon>
    </lineage>
</organism>
<evidence type="ECO:0000256" key="1">
    <source>
        <dbReference type="SAM" id="SignalP"/>
    </source>
</evidence>
<dbReference type="InterPro" id="IPR019076">
    <property type="entry name" value="Spore_lipoprot_YhcN/YlaJ-like"/>
</dbReference>
<keyword evidence="2" id="KW-0449">Lipoprotein</keyword>
<dbReference type="Pfam" id="PF09580">
    <property type="entry name" value="Spore_YhcN_YlaJ"/>
    <property type="match status" value="1"/>
</dbReference>
<sequence>MKQHPYATQIVLAAALASTLLFTGCTRDNNKIQQQSTTMQNRTIPQQTAQTAQTDNKIQIAQQAAANILKLNQVQQANVLVTNRNAYVAAVLHQGTGLSRDVEDQIAKQVRATDPNIQNVYVSTNPDFFGRISTYVNDVRQGKPVSGFFAEFSETVKRIFPNAH</sequence>
<gene>
    <name evidence="2" type="ORF">GK047_15550</name>
</gene>
<dbReference type="InterPro" id="IPR014247">
    <property type="entry name" value="Spore_lipoprot_YhcN/YlaJ"/>
</dbReference>
<feature type="chain" id="PRO_5039311043" evidence="1">
    <location>
        <begin position="24"/>
        <end position="164"/>
    </location>
</feature>
<protein>
    <submittedName>
        <fullName evidence="2">YhcN/YlaJ family sporulation lipoprotein</fullName>
    </submittedName>
</protein>
<dbReference type="EMBL" id="JAAIKC010000005">
    <property type="protein sequence ID" value="NEW07419.1"/>
    <property type="molecule type" value="Genomic_DNA"/>
</dbReference>
<dbReference type="GO" id="GO:0030435">
    <property type="term" value="P:sporulation resulting in formation of a cellular spore"/>
    <property type="evidence" value="ECO:0007669"/>
    <property type="project" value="InterPro"/>
</dbReference>
<accession>A0A6G4A0R8</accession>
<reference evidence="2" key="1">
    <citation type="submission" date="2020-02" db="EMBL/GenBank/DDBJ databases">
        <authorList>
            <person name="Shen X.-R."/>
            <person name="Zhang Y.-X."/>
        </authorList>
    </citation>
    <scope>NUCLEOTIDE SEQUENCE</scope>
    <source>
        <strain evidence="2">SYP-B3998</strain>
    </source>
</reference>
<dbReference type="AlphaFoldDB" id="A0A6G4A0R8"/>
<proteinExistence type="predicted"/>
<name>A0A6G4A0R8_9BACL</name>
<dbReference type="RefSeq" id="WP_163948351.1">
    <property type="nucleotide sequence ID" value="NZ_JAAIKC010000005.1"/>
</dbReference>
<keyword evidence="1" id="KW-0732">Signal</keyword>
<comment type="caution">
    <text evidence="2">The sequence shown here is derived from an EMBL/GenBank/DDBJ whole genome shotgun (WGS) entry which is preliminary data.</text>
</comment>
<dbReference type="NCBIfam" id="TIGR02898">
    <property type="entry name" value="spore_YhcN_YlaJ"/>
    <property type="match status" value="1"/>
</dbReference>
<evidence type="ECO:0000313" key="2">
    <source>
        <dbReference type="EMBL" id="NEW07419.1"/>
    </source>
</evidence>
<dbReference type="PROSITE" id="PS51257">
    <property type="entry name" value="PROKAR_LIPOPROTEIN"/>
    <property type="match status" value="1"/>
</dbReference>
<feature type="signal peptide" evidence="1">
    <location>
        <begin position="1"/>
        <end position="23"/>
    </location>
</feature>